<name>A0ABW2NQP3_9BACL</name>
<dbReference type="EMBL" id="JBHTCP010000047">
    <property type="protein sequence ID" value="MFC7372829.1"/>
    <property type="molecule type" value="Genomic_DNA"/>
</dbReference>
<protein>
    <submittedName>
        <fullName evidence="2">IS21 family transposase</fullName>
    </submittedName>
</protein>
<accession>A0ABW2NQP3</accession>
<keyword evidence="3" id="KW-1185">Reference proteome</keyword>
<dbReference type="RefSeq" id="WP_379750396.1">
    <property type="nucleotide sequence ID" value="NZ_JBHTCP010000047.1"/>
</dbReference>
<proteinExistence type="predicted"/>
<comment type="caution">
    <text evidence="2">The sequence shown here is derived from an EMBL/GenBank/DDBJ whole genome shotgun (WGS) entry which is preliminary data.</text>
</comment>
<evidence type="ECO:0000313" key="2">
    <source>
        <dbReference type="EMBL" id="MFC7372829.1"/>
    </source>
</evidence>
<dbReference type="NCBIfam" id="NF033546">
    <property type="entry name" value="transpos_IS21"/>
    <property type="match status" value="1"/>
</dbReference>
<reference evidence="3" key="1">
    <citation type="journal article" date="2019" name="Int. J. Syst. Evol. Microbiol.">
        <title>The Global Catalogue of Microorganisms (GCM) 10K type strain sequencing project: providing services to taxonomists for standard genome sequencing and annotation.</title>
        <authorList>
            <consortium name="The Broad Institute Genomics Platform"/>
            <consortium name="The Broad Institute Genome Sequencing Center for Infectious Disease"/>
            <person name="Wu L."/>
            <person name="Ma J."/>
        </authorList>
    </citation>
    <scope>NUCLEOTIDE SEQUENCE [LARGE SCALE GENOMIC DNA]</scope>
    <source>
        <strain evidence="3">NBRC 106396</strain>
    </source>
</reference>
<dbReference type="Proteomes" id="UP001596549">
    <property type="component" value="Unassembled WGS sequence"/>
</dbReference>
<dbReference type="Gene3D" id="3.30.420.10">
    <property type="entry name" value="Ribonuclease H-like superfamily/Ribonuclease H"/>
    <property type="match status" value="1"/>
</dbReference>
<dbReference type="InterPro" id="IPR036397">
    <property type="entry name" value="RNaseH_sf"/>
</dbReference>
<feature type="domain" description="Integrase catalytic" evidence="1">
    <location>
        <begin position="124"/>
        <end position="299"/>
    </location>
</feature>
<evidence type="ECO:0000259" key="1">
    <source>
        <dbReference type="PROSITE" id="PS50994"/>
    </source>
</evidence>
<sequence length="500" mass="58522">MLAMPETNYIKFLRDNEGLTINEIARKTGRNWRTVKKHADGDVPLERLPSRNRGMMYEEGYGEIVDIWLEEDMKLKQKERRTSKRLFEQLRDEHGFKGSYRTVCEYVQYRRPVLKAEKGTRYERLEHPPGEAQVDFGQMTVVKDGSYKDLKVLIMSFPFSNAGFAYPLPAENAECFLEGLKQLFKQAGGVPTHLRIDNLSAAVVSIGKGDKRTYTDSFLRFRSHYGFEVQACNPSSGHEKGNVEKKVGYTRNNVFVTAPVMADFPQLASWLQVKMQEDMNRPHYEKSVLIKDLFEEDRRQLKALPISDLEIYSLDESTLNKYGEITVDGEKFVIHKAKIKHSLVIKKEWNAFTCFTNNGEIVYQDFRPYMHKTRAIPWFDILDDWIRKPRAVTYSRFFKYLPERVRVYLTIKPEEIKQRLRGFKTLLEKHSLEEIQLALETDSRFERQPHELGYLIGAKKASYPEKMPETHTPSILHDYQTDLHTYDRKLIPQLEGRVSH</sequence>
<dbReference type="InterPro" id="IPR001584">
    <property type="entry name" value="Integrase_cat-core"/>
</dbReference>
<evidence type="ECO:0000313" key="3">
    <source>
        <dbReference type="Proteomes" id="UP001596549"/>
    </source>
</evidence>
<dbReference type="PROSITE" id="PS50994">
    <property type="entry name" value="INTEGRASE"/>
    <property type="match status" value="1"/>
</dbReference>
<organism evidence="2 3">
    <name type="scientific">Fictibacillus iocasae</name>
    <dbReference type="NCBI Taxonomy" id="2715437"/>
    <lineage>
        <taxon>Bacteria</taxon>
        <taxon>Bacillati</taxon>
        <taxon>Bacillota</taxon>
        <taxon>Bacilli</taxon>
        <taxon>Bacillales</taxon>
        <taxon>Fictibacillaceae</taxon>
        <taxon>Fictibacillus</taxon>
    </lineage>
</organism>
<dbReference type="PANTHER" id="PTHR35004">
    <property type="entry name" value="TRANSPOSASE RV3428C-RELATED"/>
    <property type="match status" value="1"/>
</dbReference>
<gene>
    <name evidence="2" type="primary">istA</name>
    <name evidence="2" type="ORF">ACFQPF_14270</name>
</gene>